<evidence type="ECO:0000313" key="4">
    <source>
        <dbReference type="Proteomes" id="UP001229955"/>
    </source>
</evidence>
<dbReference type="AlphaFoldDB" id="A0AA49JTM0"/>
<name>A0AA49JTM0_9BACT</name>
<evidence type="ECO:0000256" key="1">
    <source>
        <dbReference type="SAM" id="Phobius"/>
    </source>
</evidence>
<accession>A0AA49JZ19</accession>
<keyword evidence="1" id="KW-1133">Transmembrane helix</keyword>
<keyword evidence="4" id="KW-1185">Reference proteome</keyword>
<dbReference type="Proteomes" id="UP001229955">
    <property type="component" value="Chromosome"/>
</dbReference>
<sequence>MLTTLLQELGRVPWWTLLLVLNLIAGLLAAFTQVPAMNHRRAVVRWSGYALGMIVCAMVGMFVLLAYGVMVQLESMAFRATVGAPRRRIH</sequence>
<dbReference type="EMBL" id="CP130613">
    <property type="protein sequence ID" value="WKW14707.1"/>
    <property type="molecule type" value="Genomic_DNA"/>
</dbReference>
<feature type="transmembrane region" description="Helical" evidence="1">
    <location>
        <begin position="46"/>
        <end position="69"/>
    </location>
</feature>
<dbReference type="RefSeq" id="WP_367887485.1">
    <property type="nucleotide sequence ID" value="NZ_CP130612.1"/>
</dbReference>
<evidence type="ECO:0000313" key="2">
    <source>
        <dbReference type="EMBL" id="WKW11797.1"/>
    </source>
</evidence>
<keyword evidence="1" id="KW-0812">Transmembrane</keyword>
<keyword evidence="1" id="KW-0472">Membrane</keyword>
<evidence type="ECO:0000313" key="3">
    <source>
        <dbReference type="EMBL" id="WKW14707.1"/>
    </source>
</evidence>
<dbReference type="EMBL" id="CP130612">
    <property type="protein sequence ID" value="WKW11797.1"/>
    <property type="molecule type" value="Genomic_DNA"/>
</dbReference>
<feature type="transmembrane region" description="Helical" evidence="1">
    <location>
        <begin position="12"/>
        <end position="34"/>
    </location>
</feature>
<proteinExistence type="predicted"/>
<gene>
    <name evidence="2" type="ORF">Strain138_001063</name>
    <name evidence="3" type="ORF">Strain318_001063</name>
</gene>
<dbReference type="KEGG" id="pspc:Strain318_001063"/>
<organism evidence="2">
    <name type="scientific">Pseudogemmatithrix spongiicola</name>
    <dbReference type="NCBI Taxonomy" id="3062599"/>
    <lineage>
        <taxon>Bacteria</taxon>
        <taxon>Pseudomonadati</taxon>
        <taxon>Gemmatimonadota</taxon>
        <taxon>Gemmatimonadia</taxon>
        <taxon>Gemmatimonadales</taxon>
        <taxon>Gemmatimonadaceae</taxon>
        <taxon>Pseudogemmatithrix</taxon>
    </lineage>
</organism>
<accession>A0AA49JTM0</accession>
<reference evidence="2" key="1">
    <citation type="submission" date="2023-07" db="EMBL/GenBank/DDBJ databases">
        <authorList>
            <person name="Haufschild T."/>
            <person name="Kallscheuer N."/>
            <person name="Hammer J."/>
            <person name="Kohn T."/>
            <person name="Kabuu M."/>
            <person name="Jogler M."/>
            <person name="Wohfarth N."/>
            <person name="Heuer A."/>
            <person name="Rohde M."/>
            <person name="van Teeseling M.C.F."/>
            <person name="Jogler C."/>
        </authorList>
    </citation>
    <scope>NUCLEOTIDE SEQUENCE</scope>
    <source>
        <strain evidence="2">Strain 138</strain>
        <strain evidence="3">Strain 318</strain>
    </source>
</reference>
<protein>
    <submittedName>
        <fullName evidence="2">Uncharacterized protein</fullName>
    </submittedName>
</protein>